<accession>K8EGZ8</accession>
<dbReference type="Proteomes" id="UP000009315">
    <property type="component" value="Unassembled WGS sequence"/>
</dbReference>
<sequence>MPKLRYMLALAVFLSVVAGGIVTAHRCFNDVVLPARPVSLYSLERPSPGVLQIQVMGEKLTADLPAARERAVRAWQQIKDMPLINEKAAVIKQVITEQWPAGGL</sequence>
<dbReference type="AlphaFoldDB" id="K8EGZ8"/>
<dbReference type="OrthoDB" id="1787351at2"/>
<dbReference type="STRING" id="1121428.DESHY_160015"/>
<keyword evidence="2" id="KW-1185">Reference proteome</keyword>
<gene>
    <name evidence="1" type="ORF">DESHY_160015</name>
</gene>
<proteinExistence type="predicted"/>
<evidence type="ECO:0000313" key="2">
    <source>
        <dbReference type="Proteomes" id="UP000009315"/>
    </source>
</evidence>
<dbReference type="RefSeq" id="WP_008410999.1">
    <property type="nucleotide sequence ID" value="NZ_CAOS01000008.1"/>
</dbReference>
<comment type="caution">
    <text evidence="1">The sequence shown here is derived from an EMBL/GenBank/DDBJ whole genome shotgun (WGS) entry which is preliminary data.</text>
</comment>
<reference evidence="1 2" key="1">
    <citation type="journal article" date="2013" name="Genome Announc.">
        <title>Genome Sequence of the Sulfate-Reducing Bacterium Desulfotomaculum hydrothermale Lam5(T).</title>
        <authorList>
            <person name="Amin O."/>
            <person name="Fardeau M.L."/>
            <person name="Valette O."/>
            <person name="Hirschler-Rea A."/>
            <person name="Barbe V."/>
            <person name="Medigue C."/>
            <person name="Vacherie B."/>
            <person name="Ollivier B."/>
            <person name="Bertin P.N."/>
            <person name="Dolla A."/>
        </authorList>
    </citation>
    <scope>NUCLEOTIDE SEQUENCE [LARGE SCALE GENOMIC DNA]</scope>
    <source>
        <strain evidence="2">Lam5 / DSM 18033</strain>
    </source>
</reference>
<protein>
    <submittedName>
        <fullName evidence="1">Uncharacterized protein</fullName>
    </submittedName>
</protein>
<name>K8EGZ8_9FIRM</name>
<evidence type="ECO:0000313" key="1">
    <source>
        <dbReference type="EMBL" id="CCO07891.1"/>
    </source>
</evidence>
<organism evidence="1 2">
    <name type="scientific">Desulforamulus hydrothermalis Lam5 = DSM 18033</name>
    <dbReference type="NCBI Taxonomy" id="1121428"/>
    <lineage>
        <taxon>Bacteria</taxon>
        <taxon>Bacillati</taxon>
        <taxon>Bacillota</taxon>
        <taxon>Clostridia</taxon>
        <taxon>Eubacteriales</taxon>
        <taxon>Peptococcaceae</taxon>
        <taxon>Desulforamulus</taxon>
    </lineage>
</organism>
<dbReference type="EMBL" id="CAOS01000008">
    <property type="protein sequence ID" value="CCO07891.1"/>
    <property type="molecule type" value="Genomic_DNA"/>
</dbReference>